<dbReference type="EMBL" id="JBBNAG010000011">
    <property type="protein sequence ID" value="KAK9095299.1"/>
    <property type="molecule type" value="Genomic_DNA"/>
</dbReference>
<accession>A0AAP0EL77</accession>
<feature type="region of interest" description="Disordered" evidence="1">
    <location>
        <begin position="1"/>
        <end position="28"/>
    </location>
</feature>
<dbReference type="PANTHER" id="PTHR33443:SF30">
    <property type="entry name" value="SARCOSINE DEHYDROGENASE-2C PROTEIN"/>
    <property type="match status" value="1"/>
</dbReference>
<proteinExistence type="predicted"/>
<sequence>MHMNRYPSPLNPPQQSSSHNRSTHTHHHCSISPKFEFHSRCAYQPNPNMTTTNKSTTIYISSSSDDDDDTIRPSRKTFFTVVKTEETTTDGTYICGDDDNDDDDDCVVLDFDPFESVDLSKKLSINDCEQDLAVVAEKRQVIACRDYPHSRHLCAKYPFNKTPHQTHCDQCYCYVCDLAAPCEFWSGVLGEHCNASAVDPKWKTFRQTWKVVVDIQVKLIICYCYVCDLAAPCKFWSGDLGEHCNASDVDPKWNTVRQISKVVAAKWFKERKGSSR</sequence>
<evidence type="ECO:0000313" key="3">
    <source>
        <dbReference type="Proteomes" id="UP001419268"/>
    </source>
</evidence>
<dbReference type="InterPro" id="IPR053234">
    <property type="entry name" value="RPM1_Interactor"/>
</dbReference>
<dbReference type="PANTHER" id="PTHR33443">
    <property type="entry name" value="ZGC:112980"/>
    <property type="match status" value="1"/>
</dbReference>
<organism evidence="2 3">
    <name type="scientific">Stephania cephalantha</name>
    <dbReference type="NCBI Taxonomy" id="152367"/>
    <lineage>
        <taxon>Eukaryota</taxon>
        <taxon>Viridiplantae</taxon>
        <taxon>Streptophyta</taxon>
        <taxon>Embryophyta</taxon>
        <taxon>Tracheophyta</taxon>
        <taxon>Spermatophyta</taxon>
        <taxon>Magnoliopsida</taxon>
        <taxon>Ranunculales</taxon>
        <taxon>Menispermaceae</taxon>
        <taxon>Menispermoideae</taxon>
        <taxon>Cissampelideae</taxon>
        <taxon>Stephania</taxon>
    </lineage>
</organism>
<gene>
    <name evidence="2" type="ORF">Scep_026768</name>
</gene>
<evidence type="ECO:0000313" key="2">
    <source>
        <dbReference type="EMBL" id="KAK9095299.1"/>
    </source>
</evidence>
<keyword evidence="3" id="KW-1185">Reference proteome</keyword>
<protein>
    <submittedName>
        <fullName evidence="2">Uncharacterized protein</fullName>
    </submittedName>
</protein>
<reference evidence="2 3" key="1">
    <citation type="submission" date="2024-01" db="EMBL/GenBank/DDBJ databases">
        <title>Genome assemblies of Stephania.</title>
        <authorList>
            <person name="Yang L."/>
        </authorList>
    </citation>
    <scope>NUCLEOTIDE SEQUENCE [LARGE SCALE GENOMIC DNA]</scope>
    <source>
        <strain evidence="2">JXDWG</strain>
        <tissue evidence="2">Leaf</tissue>
    </source>
</reference>
<dbReference type="Proteomes" id="UP001419268">
    <property type="component" value="Unassembled WGS sequence"/>
</dbReference>
<comment type="caution">
    <text evidence="2">The sequence shown here is derived from an EMBL/GenBank/DDBJ whole genome shotgun (WGS) entry which is preliminary data.</text>
</comment>
<evidence type="ECO:0000256" key="1">
    <source>
        <dbReference type="SAM" id="MobiDB-lite"/>
    </source>
</evidence>
<dbReference type="AlphaFoldDB" id="A0AAP0EL77"/>
<name>A0AAP0EL77_9MAGN</name>